<evidence type="ECO:0000313" key="3">
    <source>
        <dbReference type="EMBL" id="MFG6416897.1"/>
    </source>
</evidence>
<comment type="caution">
    <text evidence="3">The sequence shown here is derived from an EMBL/GenBank/DDBJ whole genome shotgun (WGS) entry which is preliminary data.</text>
</comment>
<dbReference type="RefSeq" id="WP_394472958.1">
    <property type="nucleotide sequence ID" value="NZ_JBIGHY010000013.1"/>
</dbReference>
<name>A0ABW7EUV6_9BURK</name>
<evidence type="ECO:0000259" key="2">
    <source>
        <dbReference type="Pfam" id="PF25800"/>
    </source>
</evidence>
<dbReference type="EMBL" id="JBIGHY010000013">
    <property type="protein sequence ID" value="MFG6416897.1"/>
    <property type="molecule type" value="Genomic_DNA"/>
</dbReference>
<dbReference type="Proteomes" id="UP001606300">
    <property type="component" value="Unassembled WGS sequence"/>
</dbReference>
<keyword evidence="1" id="KW-0732">Signal</keyword>
<feature type="domain" description="FimV N-terminal" evidence="2">
    <location>
        <begin position="32"/>
        <end position="131"/>
    </location>
</feature>
<reference evidence="3 4" key="1">
    <citation type="submission" date="2024-09" db="EMBL/GenBank/DDBJ databases">
        <title>Novel species of the genus Pelomonas and Roseateles isolated from streams.</title>
        <authorList>
            <person name="Lu H."/>
        </authorList>
    </citation>
    <scope>NUCLEOTIDE SEQUENCE [LARGE SCALE GENOMIC DNA]</scope>
    <source>
        <strain evidence="3 4">DC23W</strain>
    </source>
</reference>
<protein>
    <submittedName>
        <fullName evidence="3">FimV family protein</fullName>
    </submittedName>
</protein>
<dbReference type="InterPro" id="IPR057840">
    <property type="entry name" value="FimV_N"/>
</dbReference>
<accession>A0ABW7EUV6</accession>
<sequence length="583" mass="61174">MPFKAPRPTLLTARAPALALCLGLAAQAALALGVGRPQVSSALGQPLDVSIALNLSPGETLTEACARVEVSAGDARVPAGLLQVRIEGESGQQRIRVQSLARIEEPALRVTLALGCPLRLTREFNAFVDPPAGVAPSAPVALPSAAAPAPAAVIAEPVAEAPRPQLPAPRAAAASRPKVQAKRRSIGPRLVLERPEVLVDRPTVQAAAREPASDVTPELEAQITALEQTVAALRAGLESRLRAEAALAAASAAASAAAPAPASAVAEAAPVARAPLLQAPASPAPYRDPWTWLWTLGVGLVAGAGAYHLSRWRDERRRRELTYQRSVQVAEGHTSAAMAPAASPSPGIAPQVWADPVSLPDEGQHTVTRPQPRPMAWSVPTQVDVPVAGPLDSSMLATRPMPVHPSVAPTLAQELTVADELLDLCQQVDFLNLLGQHDAAADLLAARLKRGSLGPLPLLMLMDTCQRRGEPDAFAELARQFEQQVRAPAPSWAQSQARGRGLDGCASVIAHLQVVWSEPSASMQMLQDLLARGGGPGVQQFELPAYGDLLLLYSVARDLFEAGQRSDGVDLMLPLDSQFGDQT</sequence>
<evidence type="ECO:0000256" key="1">
    <source>
        <dbReference type="SAM" id="SignalP"/>
    </source>
</evidence>
<evidence type="ECO:0000313" key="4">
    <source>
        <dbReference type="Proteomes" id="UP001606300"/>
    </source>
</evidence>
<gene>
    <name evidence="3" type="ORF">ACG02S_23645</name>
</gene>
<keyword evidence="4" id="KW-1185">Reference proteome</keyword>
<feature type="chain" id="PRO_5047306603" evidence="1">
    <location>
        <begin position="32"/>
        <end position="583"/>
    </location>
</feature>
<proteinExistence type="predicted"/>
<dbReference type="Pfam" id="PF25800">
    <property type="entry name" value="FimV_N"/>
    <property type="match status" value="1"/>
</dbReference>
<feature type="signal peptide" evidence="1">
    <location>
        <begin position="1"/>
        <end position="31"/>
    </location>
</feature>
<organism evidence="3 4">
    <name type="scientific">Pelomonas dachongensis</name>
    <dbReference type="NCBI Taxonomy" id="3299029"/>
    <lineage>
        <taxon>Bacteria</taxon>
        <taxon>Pseudomonadati</taxon>
        <taxon>Pseudomonadota</taxon>
        <taxon>Betaproteobacteria</taxon>
        <taxon>Burkholderiales</taxon>
        <taxon>Sphaerotilaceae</taxon>
        <taxon>Roseateles</taxon>
    </lineage>
</organism>